<dbReference type="InterPro" id="IPR036397">
    <property type="entry name" value="RNaseH_sf"/>
</dbReference>
<gene>
    <name evidence="1" type="ORF">AVEN_112595_1</name>
</gene>
<reference evidence="1 2" key="1">
    <citation type="journal article" date="2019" name="Sci. Rep.">
        <title>Orb-weaving spider Araneus ventricosus genome elucidates the spidroin gene catalogue.</title>
        <authorList>
            <person name="Kono N."/>
            <person name="Nakamura H."/>
            <person name="Ohtoshi R."/>
            <person name="Moran D.A.P."/>
            <person name="Shinohara A."/>
            <person name="Yoshida Y."/>
            <person name="Fujiwara M."/>
            <person name="Mori M."/>
            <person name="Tomita M."/>
            <person name="Arakawa K."/>
        </authorList>
    </citation>
    <scope>NUCLEOTIDE SEQUENCE [LARGE SCALE GENOMIC DNA]</scope>
</reference>
<evidence type="ECO:0000313" key="2">
    <source>
        <dbReference type="Proteomes" id="UP000499080"/>
    </source>
</evidence>
<dbReference type="Proteomes" id="UP000499080">
    <property type="component" value="Unassembled WGS sequence"/>
</dbReference>
<name>A0A4Y2L5P2_ARAVE</name>
<dbReference type="OrthoDB" id="7787442at2759"/>
<organism evidence="1 2">
    <name type="scientific">Araneus ventricosus</name>
    <name type="common">Orbweaver spider</name>
    <name type="synonym">Epeira ventricosa</name>
    <dbReference type="NCBI Taxonomy" id="182803"/>
    <lineage>
        <taxon>Eukaryota</taxon>
        <taxon>Metazoa</taxon>
        <taxon>Ecdysozoa</taxon>
        <taxon>Arthropoda</taxon>
        <taxon>Chelicerata</taxon>
        <taxon>Arachnida</taxon>
        <taxon>Araneae</taxon>
        <taxon>Araneomorphae</taxon>
        <taxon>Entelegynae</taxon>
        <taxon>Araneoidea</taxon>
        <taxon>Araneidae</taxon>
        <taxon>Araneus</taxon>
    </lineage>
</organism>
<dbReference type="PANTHER" id="PTHR47326">
    <property type="entry name" value="TRANSPOSABLE ELEMENT TC3 TRANSPOSASE-LIKE PROTEIN"/>
    <property type="match status" value="1"/>
</dbReference>
<dbReference type="PANTHER" id="PTHR47326:SF1">
    <property type="entry name" value="HTH PSQ-TYPE DOMAIN-CONTAINING PROTEIN"/>
    <property type="match status" value="1"/>
</dbReference>
<dbReference type="Gene3D" id="3.30.420.10">
    <property type="entry name" value="Ribonuclease H-like superfamily/Ribonuclease H"/>
    <property type="match status" value="1"/>
</dbReference>
<dbReference type="AlphaFoldDB" id="A0A4Y2L5P2"/>
<sequence>MQDGAPSHIHRTVKQVLRQTFTDERVISRGFPTAWPPRSPDLSPCHFWLWGFIKDQVYREQPAILSHLKDSIIRHVRGINADLLRSAVEHTVLRMERNSYRNYIERFVELQRHISATSCTIFFQ</sequence>
<comment type="caution">
    <text evidence="1">The sequence shown here is derived from an EMBL/GenBank/DDBJ whole genome shotgun (WGS) entry which is preliminary data.</text>
</comment>
<keyword evidence="2" id="KW-1185">Reference proteome</keyword>
<evidence type="ECO:0008006" key="3">
    <source>
        <dbReference type="Google" id="ProtNLM"/>
    </source>
</evidence>
<protein>
    <recommendedName>
        <fullName evidence="3">Transposable element Tc3 transposase</fullName>
    </recommendedName>
</protein>
<evidence type="ECO:0000313" key="1">
    <source>
        <dbReference type="EMBL" id="GBN08926.1"/>
    </source>
</evidence>
<proteinExistence type="predicted"/>
<accession>A0A4Y2L5P2</accession>
<dbReference type="GO" id="GO:0003676">
    <property type="term" value="F:nucleic acid binding"/>
    <property type="evidence" value="ECO:0007669"/>
    <property type="project" value="InterPro"/>
</dbReference>
<dbReference type="EMBL" id="BGPR01005305">
    <property type="protein sequence ID" value="GBN08926.1"/>
    <property type="molecule type" value="Genomic_DNA"/>
</dbReference>